<feature type="signal peptide" evidence="1">
    <location>
        <begin position="1"/>
        <end position="21"/>
    </location>
</feature>
<evidence type="ECO:0000256" key="1">
    <source>
        <dbReference type="SAM" id="SignalP"/>
    </source>
</evidence>
<comment type="caution">
    <text evidence="2">The sequence shown here is derived from an EMBL/GenBank/DDBJ whole genome shotgun (WGS) entry which is preliminary data.</text>
</comment>
<dbReference type="RefSeq" id="WP_167917682.1">
    <property type="nucleotide sequence ID" value="NZ_JAAVJS010000009.1"/>
</dbReference>
<dbReference type="EMBL" id="JAAVJS010000009">
    <property type="protein sequence ID" value="NJX15439.1"/>
    <property type="molecule type" value="Genomic_DNA"/>
</dbReference>
<dbReference type="PROSITE" id="PS51257">
    <property type="entry name" value="PROKAR_LIPOPROTEIN"/>
    <property type="match status" value="1"/>
</dbReference>
<evidence type="ECO:0000313" key="3">
    <source>
        <dbReference type="Proteomes" id="UP000760545"/>
    </source>
</evidence>
<keyword evidence="1" id="KW-0732">Signal</keyword>
<organism evidence="2 3">
    <name type="scientific">Tamlana crocina</name>
    <dbReference type="NCBI Taxonomy" id="393006"/>
    <lineage>
        <taxon>Bacteria</taxon>
        <taxon>Pseudomonadati</taxon>
        <taxon>Bacteroidota</taxon>
        <taxon>Flavobacteriia</taxon>
        <taxon>Flavobacteriales</taxon>
        <taxon>Flavobacteriaceae</taxon>
        <taxon>Tamlana</taxon>
    </lineage>
</organism>
<sequence length="314" mass="35468">MKFIKTNIIVIALFSCVYSVAQQLPQFTQYMYNTISINPAYAGSREALSIVGLHRSQWVGFKGGPITQTLSIHTPLRNDRIGLGLSFIEDDLGPQNFSYLYGDFSYSIPTGWDGKLAFGLKAGFTQYSFDSDFMNDTDIQNDNFFKGFDNRWAPNVGAGIYWSNDRVYAGLSTPRILNTDTNRNATDSNNQDYEALERLSYYFTVGGVIDLSQYVKFKPAGLIKATNGAPVSYDLTANFLFNEKFWLGASYRINEYTAAIGGIADFQVSRQLRIGYAYEKPISEIADYTSGTHEILLIYEFKFINSKLKSPRYF</sequence>
<dbReference type="InterPro" id="IPR019861">
    <property type="entry name" value="PorP/SprF_Bacteroidetes"/>
</dbReference>
<reference evidence="2 3" key="1">
    <citation type="submission" date="2020-03" db="EMBL/GenBank/DDBJ databases">
        <title>Tamlana sp. nov, isolated from XXX.</title>
        <authorList>
            <person name="Cao W.R."/>
        </authorList>
    </citation>
    <scope>NUCLEOTIDE SEQUENCE [LARGE SCALE GENOMIC DNA]</scope>
    <source>
        <strain evidence="2 3">HST1-43</strain>
    </source>
</reference>
<dbReference type="Proteomes" id="UP000760545">
    <property type="component" value="Unassembled WGS sequence"/>
</dbReference>
<protein>
    <submittedName>
        <fullName evidence="2">Type IX secretion system membrane protein PorP/SprF</fullName>
    </submittedName>
</protein>
<dbReference type="NCBIfam" id="TIGR03519">
    <property type="entry name" value="T9SS_PorP_fam"/>
    <property type="match status" value="1"/>
</dbReference>
<gene>
    <name evidence="2" type="ORF">HC176_08040</name>
</gene>
<feature type="chain" id="PRO_5045185379" evidence="1">
    <location>
        <begin position="22"/>
        <end position="314"/>
    </location>
</feature>
<keyword evidence="3" id="KW-1185">Reference proteome</keyword>
<name>A0ABX1DCQ9_9FLAO</name>
<evidence type="ECO:0000313" key="2">
    <source>
        <dbReference type="EMBL" id="NJX15439.1"/>
    </source>
</evidence>
<dbReference type="Pfam" id="PF11751">
    <property type="entry name" value="PorP_SprF"/>
    <property type="match status" value="1"/>
</dbReference>
<proteinExistence type="predicted"/>
<accession>A0ABX1DCQ9</accession>